<dbReference type="InterPro" id="IPR012309">
    <property type="entry name" value="DNA_ligase_ATP-dep_C"/>
</dbReference>
<evidence type="ECO:0000313" key="7">
    <source>
        <dbReference type="Proteomes" id="UP000612899"/>
    </source>
</evidence>
<evidence type="ECO:0000259" key="5">
    <source>
        <dbReference type="PROSITE" id="PS50160"/>
    </source>
</evidence>
<feature type="domain" description="ATP-dependent DNA ligase family profile" evidence="5">
    <location>
        <begin position="129"/>
        <end position="195"/>
    </location>
</feature>
<dbReference type="SUPFAM" id="SSF56091">
    <property type="entry name" value="DNA ligase/mRNA capping enzyme, catalytic domain"/>
    <property type="match status" value="1"/>
</dbReference>
<dbReference type="Gene3D" id="2.40.50.140">
    <property type="entry name" value="Nucleic acid-binding proteins"/>
    <property type="match status" value="1"/>
</dbReference>
<dbReference type="GO" id="GO:0005524">
    <property type="term" value="F:ATP binding"/>
    <property type="evidence" value="ECO:0007669"/>
    <property type="project" value="InterPro"/>
</dbReference>
<dbReference type="Pfam" id="PF01068">
    <property type="entry name" value="DNA_ligase_A_M"/>
    <property type="match status" value="1"/>
</dbReference>
<dbReference type="InterPro" id="IPR050191">
    <property type="entry name" value="ATP-dep_DNA_ligase"/>
</dbReference>
<keyword evidence="3" id="KW-0436">Ligase</keyword>
<reference evidence="6" key="1">
    <citation type="submission" date="2021-01" db="EMBL/GenBank/DDBJ databases">
        <title>Whole genome shotgun sequence of Rhizocola hellebori NBRC 109834.</title>
        <authorList>
            <person name="Komaki H."/>
            <person name="Tamura T."/>
        </authorList>
    </citation>
    <scope>NUCLEOTIDE SEQUENCE</scope>
    <source>
        <strain evidence="6">NBRC 109834</strain>
    </source>
</reference>
<dbReference type="GO" id="GO:0006310">
    <property type="term" value="P:DNA recombination"/>
    <property type="evidence" value="ECO:0007669"/>
    <property type="project" value="InterPro"/>
</dbReference>
<gene>
    <name evidence="6" type="ORF">Rhe02_95630</name>
</gene>
<dbReference type="Proteomes" id="UP000612899">
    <property type="component" value="Unassembled WGS sequence"/>
</dbReference>
<evidence type="ECO:0000256" key="1">
    <source>
        <dbReference type="ARBA" id="ARBA00007572"/>
    </source>
</evidence>
<name>A0A8J3QM07_9ACTN</name>
<accession>A0A8J3QM07</accession>
<comment type="similarity">
    <text evidence="1">Belongs to the ATP-dependent DNA ligase family.</text>
</comment>
<dbReference type="CDD" id="cd07971">
    <property type="entry name" value="OBF_DNA_ligase_LigD"/>
    <property type="match status" value="1"/>
</dbReference>
<dbReference type="Pfam" id="PF04679">
    <property type="entry name" value="DNA_ligase_A_C"/>
    <property type="match status" value="1"/>
</dbReference>
<dbReference type="EC" id="6.5.1.1" evidence="2"/>
<evidence type="ECO:0000256" key="3">
    <source>
        <dbReference type="ARBA" id="ARBA00022598"/>
    </source>
</evidence>
<protein>
    <recommendedName>
        <fullName evidence="2">DNA ligase (ATP)</fullName>
        <ecNumber evidence="2">6.5.1.1</ecNumber>
    </recommendedName>
</protein>
<dbReference type="AlphaFoldDB" id="A0A8J3QM07"/>
<dbReference type="InterPro" id="IPR012310">
    <property type="entry name" value="DNA_ligase_ATP-dep_cent"/>
</dbReference>
<dbReference type="Gene3D" id="3.30.470.30">
    <property type="entry name" value="DNA ligase/mRNA capping enzyme"/>
    <property type="match status" value="1"/>
</dbReference>
<evidence type="ECO:0000313" key="6">
    <source>
        <dbReference type="EMBL" id="GIH11496.1"/>
    </source>
</evidence>
<dbReference type="SUPFAM" id="SSF50249">
    <property type="entry name" value="Nucleic acid-binding proteins"/>
    <property type="match status" value="1"/>
</dbReference>
<sequence>MTTPLKPMMAVSGKLPDGPEWAYEVKWDGFRAIHSQGRYHGRSGLQMTGPPLPDFGVPVDGELVAFDKRGMPTFHAMQNATLPSFIAFDLVVPDLPYSKRRELLEEFDLTVSPRFSDKDATVAAAKELGLEGVVAKRLDSRYQPGVRSPDWIKEKFVHTGDFVVGGWWSGQRKLGSLLVGSYTERGLEYRGKVGGGITGSTEAALLPVLEELARPQSPFANAAERGNYVEPLLVVEVRYAEITPDRRLRFPVFLRLRPDKLPTDCVDDEG</sequence>
<dbReference type="GO" id="GO:0003910">
    <property type="term" value="F:DNA ligase (ATP) activity"/>
    <property type="evidence" value="ECO:0007669"/>
    <property type="project" value="UniProtKB-EC"/>
</dbReference>
<comment type="caution">
    <text evidence="6">The sequence shown here is derived from an EMBL/GenBank/DDBJ whole genome shotgun (WGS) entry which is preliminary data.</text>
</comment>
<evidence type="ECO:0000256" key="4">
    <source>
        <dbReference type="ARBA" id="ARBA00034003"/>
    </source>
</evidence>
<keyword evidence="7" id="KW-1185">Reference proteome</keyword>
<dbReference type="PROSITE" id="PS50160">
    <property type="entry name" value="DNA_LIGASE_A3"/>
    <property type="match status" value="1"/>
</dbReference>
<organism evidence="6 7">
    <name type="scientific">Rhizocola hellebori</name>
    <dbReference type="NCBI Taxonomy" id="1392758"/>
    <lineage>
        <taxon>Bacteria</taxon>
        <taxon>Bacillati</taxon>
        <taxon>Actinomycetota</taxon>
        <taxon>Actinomycetes</taxon>
        <taxon>Micromonosporales</taxon>
        <taxon>Micromonosporaceae</taxon>
        <taxon>Rhizocola</taxon>
    </lineage>
</organism>
<dbReference type="InterPro" id="IPR012340">
    <property type="entry name" value="NA-bd_OB-fold"/>
</dbReference>
<evidence type="ECO:0000256" key="2">
    <source>
        <dbReference type="ARBA" id="ARBA00012727"/>
    </source>
</evidence>
<dbReference type="PANTHER" id="PTHR45674:SF4">
    <property type="entry name" value="DNA LIGASE 1"/>
    <property type="match status" value="1"/>
</dbReference>
<proteinExistence type="inferred from homology"/>
<dbReference type="Gene3D" id="3.30.1490.70">
    <property type="match status" value="1"/>
</dbReference>
<dbReference type="GO" id="GO:0006281">
    <property type="term" value="P:DNA repair"/>
    <property type="evidence" value="ECO:0007669"/>
    <property type="project" value="InterPro"/>
</dbReference>
<dbReference type="EMBL" id="BONY01000137">
    <property type="protein sequence ID" value="GIH11496.1"/>
    <property type="molecule type" value="Genomic_DNA"/>
</dbReference>
<dbReference type="PANTHER" id="PTHR45674">
    <property type="entry name" value="DNA LIGASE 1/3 FAMILY MEMBER"/>
    <property type="match status" value="1"/>
</dbReference>
<comment type="catalytic activity">
    <reaction evidence="4">
        <text>ATP + (deoxyribonucleotide)n-3'-hydroxyl + 5'-phospho-(deoxyribonucleotide)m = (deoxyribonucleotide)n+m + AMP + diphosphate.</text>
        <dbReference type="EC" id="6.5.1.1"/>
    </reaction>
</comment>